<reference evidence="4" key="1">
    <citation type="submission" date="2023-07" db="EMBL/GenBank/DDBJ databases">
        <title>draft genome sequence of fig (Ficus carica).</title>
        <authorList>
            <person name="Takahashi T."/>
            <person name="Nishimura K."/>
        </authorList>
    </citation>
    <scope>NUCLEOTIDE SEQUENCE</scope>
</reference>
<dbReference type="Pfam" id="PF07714">
    <property type="entry name" value="PK_Tyr_Ser-Thr"/>
    <property type="match status" value="1"/>
</dbReference>
<dbReference type="GO" id="GO:0007166">
    <property type="term" value="P:cell surface receptor signaling pathway"/>
    <property type="evidence" value="ECO:0007669"/>
    <property type="project" value="InterPro"/>
</dbReference>
<dbReference type="GO" id="GO:0004674">
    <property type="term" value="F:protein serine/threonine kinase activity"/>
    <property type="evidence" value="ECO:0007669"/>
    <property type="project" value="TreeGrafter"/>
</dbReference>
<dbReference type="Gramene" id="FCD_00012034-RA">
    <property type="protein sequence ID" value="FCD_00012034-RA:cds"/>
    <property type="gene ID" value="FCD_00012034"/>
</dbReference>
<dbReference type="PANTHER" id="PTHR27005">
    <property type="entry name" value="WALL-ASSOCIATED RECEPTOR KINASE-LIKE 21"/>
    <property type="match status" value="1"/>
</dbReference>
<dbReference type="AlphaFoldDB" id="A0AA88AQ02"/>
<dbReference type="InterPro" id="IPR011009">
    <property type="entry name" value="Kinase-like_dom_sf"/>
</dbReference>
<feature type="domain" description="Protein kinase" evidence="3">
    <location>
        <begin position="1"/>
        <end position="174"/>
    </location>
</feature>
<dbReference type="InterPro" id="IPR000719">
    <property type="entry name" value="Prot_kinase_dom"/>
</dbReference>
<gene>
    <name evidence="4" type="ORF">TIFTF001_025502</name>
</gene>
<dbReference type="SUPFAM" id="SSF56112">
    <property type="entry name" value="Protein kinase-like (PK-like)"/>
    <property type="match status" value="1"/>
</dbReference>
<evidence type="ECO:0000313" key="4">
    <source>
        <dbReference type="EMBL" id="GMN56370.1"/>
    </source>
</evidence>
<keyword evidence="2" id="KW-0067">ATP-binding</keyword>
<dbReference type="InterPro" id="IPR020635">
    <property type="entry name" value="Tyr_kinase_cat_dom"/>
</dbReference>
<evidence type="ECO:0000313" key="5">
    <source>
        <dbReference type="Proteomes" id="UP001187192"/>
    </source>
</evidence>
<proteinExistence type="predicted"/>
<dbReference type="GO" id="GO:0005524">
    <property type="term" value="F:ATP binding"/>
    <property type="evidence" value="ECO:0007669"/>
    <property type="project" value="UniProtKB-KW"/>
</dbReference>
<keyword evidence="1" id="KW-0547">Nucleotide-binding</keyword>
<protein>
    <recommendedName>
        <fullName evidence="3">Protein kinase domain-containing protein</fullName>
    </recommendedName>
</protein>
<sequence>MSSHNNVLKLLGRCLELPNPMLVYEYVENKGPLNAWGRHFGCDGSSLSWKTTLKVAKDIANAVTYLHTAFPRPIIHLNIKLENVFLDKNLVAKLSNFSCSLTIPEGESVVKVEGMDELVPVFIDPVYVLEGDVSEQSDVYSFGIFLLVLLTRRRAYERDQPKHKMRICDYVIRL</sequence>
<dbReference type="PROSITE" id="PS50011">
    <property type="entry name" value="PROTEIN_KINASE_DOM"/>
    <property type="match status" value="1"/>
</dbReference>
<comment type="caution">
    <text evidence="4">The sequence shown here is derived from an EMBL/GenBank/DDBJ whole genome shotgun (WGS) entry which is preliminary data.</text>
</comment>
<dbReference type="GO" id="GO:0005886">
    <property type="term" value="C:plasma membrane"/>
    <property type="evidence" value="ECO:0007669"/>
    <property type="project" value="TreeGrafter"/>
</dbReference>
<dbReference type="GO" id="GO:0004713">
    <property type="term" value="F:protein tyrosine kinase activity"/>
    <property type="evidence" value="ECO:0007669"/>
    <property type="project" value="InterPro"/>
</dbReference>
<accession>A0AA88AQ02</accession>
<name>A0AA88AQ02_FICCA</name>
<dbReference type="PANTHER" id="PTHR27005:SF308">
    <property type="entry name" value="NON-FUNCTIONAL PSEUDOKINASE ZRK2-RELATED"/>
    <property type="match status" value="1"/>
</dbReference>
<dbReference type="SMART" id="SM00219">
    <property type="entry name" value="TyrKc"/>
    <property type="match status" value="1"/>
</dbReference>
<dbReference type="EMBL" id="BTGU01000063">
    <property type="protein sequence ID" value="GMN56370.1"/>
    <property type="molecule type" value="Genomic_DNA"/>
</dbReference>
<organism evidence="4 5">
    <name type="scientific">Ficus carica</name>
    <name type="common">Common fig</name>
    <dbReference type="NCBI Taxonomy" id="3494"/>
    <lineage>
        <taxon>Eukaryota</taxon>
        <taxon>Viridiplantae</taxon>
        <taxon>Streptophyta</taxon>
        <taxon>Embryophyta</taxon>
        <taxon>Tracheophyta</taxon>
        <taxon>Spermatophyta</taxon>
        <taxon>Magnoliopsida</taxon>
        <taxon>eudicotyledons</taxon>
        <taxon>Gunneridae</taxon>
        <taxon>Pentapetalae</taxon>
        <taxon>rosids</taxon>
        <taxon>fabids</taxon>
        <taxon>Rosales</taxon>
        <taxon>Moraceae</taxon>
        <taxon>Ficeae</taxon>
        <taxon>Ficus</taxon>
    </lineage>
</organism>
<dbReference type="Gene3D" id="1.10.510.10">
    <property type="entry name" value="Transferase(Phosphotransferase) domain 1"/>
    <property type="match status" value="1"/>
</dbReference>
<dbReference type="InterPro" id="IPR045274">
    <property type="entry name" value="WAK-like"/>
</dbReference>
<evidence type="ECO:0000256" key="1">
    <source>
        <dbReference type="ARBA" id="ARBA00022741"/>
    </source>
</evidence>
<dbReference type="InterPro" id="IPR001245">
    <property type="entry name" value="Ser-Thr/Tyr_kinase_cat_dom"/>
</dbReference>
<dbReference type="Proteomes" id="UP001187192">
    <property type="component" value="Unassembled WGS sequence"/>
</dbReference>
<evidence type="ECO:0000259" key="3">
    <source>
        <dbReference type="PROSITE" id="PS50011"/>
    </source>
</evidence>
<keyword evidence="5" id="KW-1185">Reference proteome</keyword>
<evidence type="ECO:0000256" key="2">
    <source>
        <dbReference type="ARBA" id="ARBA00022840"/>
    </source>
</evidence>